<dbReference type="PANTHER" id="PTHR43642:SF1">
    <property type="entry name" value="HYBRID SIGNAL TRANSDUCTION HISTIDINE KINASE G"/>
    <property type="match status" value="1"/>
</dbReference>
<dbReference type="PANTHER" id="PTHR43642">
    <property type="entry name" value="HYBRID SIGNAL TRANSDUCTION HISTIDINE KINASE G"/>
    <property type="match status" value="1"/>
</dbReference>
<evidence type="ECO:0000259" key="1">
    <source>
        <dbReference type="SMART" id="SM00382"/>
    </source>
</evidence>
<dbReference type="OrthoDB" id="60033at2759"/>
<evidence type="ECO:0000313" key="3">
    <source>
        <dbReference type="Proteomes" id="UP001153069"/>
    </source>
</evidence>
<dbReference type="InterPro" id="IPR027417">
    <property type="entry name" value="P-loop_NTPase"/>
</dbReference>
<dbReference type="Pfam" id="PF13191">
    <property type="entry name" value="AAA_16"/>
    <property type="match status" value="1"/>
</dbReference>
<feature type="domain" description="AAA+ ATPase" evidence="1">
    <location>
        <begin position="40"/>
        <end position="264"/>
    </location>
</feature>
<dbReference type="Gene3D" id="3.40.50.300">
    <property type="entry name" value="P-loop containing nucleotide triphosphate hydrolases"/>
    <property type="match status" value="1"/>
</dbReference>
<evidence type="ECO:0000313" key="2">
    <source>
        <dbReference type="EMBL" id="CAB9497104.1"/>
    </source>
</evidence>
<gene>
    <name evidence="2" type="ORF">SEMRO_14_G010580.1</name>
</gene>
<dbReference type="AlphaFoldDB" id="A0A9N8DCB6"/>
<proteinExistence type="predicted"/>
<accession>A0A9N8DCB6</accession>
<reference evidence="2" key="1">
    <citation type="submission" date="2020-06" db="EMBL/GenBank/DDBJ databases">
        <authorList>
            <consortium name="Plant Systems Biology data submission"/>
        </authorList>
    </citation>
    <scope>NUCLEOTIDE SEQUENCE</scope>
    <source>
        <strain evidence="2">D6</strain>
    </source>
</reference>
<sequence length="1050" mass="118855">MAYQELNWDYSTELYGRESQLKTLDGCYRRCVSRTSQEKSSEFVIITGRSGTGKSTLAESLQKRVQDDWGIFISGKFDESSVQKPHAPFITAVEELIRQVQLRGEEMMRDIKEDIHQALGSEVTVLIDVIPNLSLLADGDWTETSEEASLVSSNESSDFKVTMDQHNQATRFVSAFCRLLRAIARVNRPLVILIDDVQWSDVSSLDILEPLLTTPTDSPCEGGLLVVGTCRDDEAADNPDLSATLRQIEDKGTIIRQIQVENLTLDTLSSMIANTLDLTVQECQPLTEIVHTHTAGNAFFAKQFIRSLVEDRVLQKDTTTQKWKWDDRALLMALPSASTRSVGKADVDTSRGILKLLAKKLQQLPGEVVETLKVASCMGNRFSEALLVRTGMIVSSQVVPSLEVAMDAGFIEYDFNDDIGRWKHDNFRSAASSLIPKDQKASFHLAIGRNWRRRLSTADVKKHVILIVNQLKFGVKLVTDAEEKDDFARLFLKAAKEAAKKAAYVPALEYVNVAIDLLEVRHWRDQYELSLDLKSTATELACCLGKHELVEELANDVESSAWTTQDKLRVVMTVMVSRGSRGDCGGGVKKGIETLKLLNEQFSLRGGKLRTVLEFLHFKRLMARTKEEDILNLPEMIDRRVLSCLQILFLIFGFLQQSNKDVAPLAAFRMIRLTLKHGLSPLAVVGFSAMAVGFIRFGNIDDGYRFGQMTSELLKKYPAKQIQTKMQFMFWYQTQPTKVPLKRSFEALEKNYRFGMRHGDHEIALLSGSVNGHFQFLHGCPIAELVPTCTRYRRRAVQANQLKVKFGMDLVLQAIDNLQGKSDDPLVLTGEFMDEQEMEAKLKSLHLSAFHDCLVQLKLTTAVYLLSHKEAWALIEQNMGPFRGTLSPVFQYYCHLYVAIVATALARESSGWARRRFLKEAKRRYKCLQKWMLHCPENVSNKLYLVDAELEFCRGYHTSALLKYNKSIEYAEKERFIAEAAVACERAGLMLQSASRASEATDYFRRSRDHWHHYGVKVKVDALDLLLTQQGQKRAQLHVEQPRETPEMGQ</sequence>
<dbReference type="InterPro" id="IPR053159">
    <property type="entry name" value="Hybrid_Histidine_Kinase"/>
</dbReference>
<protein>
    <recommendedName>
        <fullName evidence="1">AAA+ ATPase domain-containing protein</fullName>
    </recommendedName>
</protein>
<dbReference type="InterPro" id="IPR041664">
    <property type="entry name" value="AAA_16"/>
</dbReference>
<organism evidence="2 3">
    <name type="scientific">Seminavis robusta</name>
    <dbReference type="NCBI Taxonomy" id="568900"/>
    <lineage>
        <taxon>Eukaryota</taxon>
        <taxon>Sar</taxon>
        <taxon>Stramenopiles</taxon>
        <taxon>Ochrophyta</taxon>
        <taxon>Bacillariophyta</taxon>
        <taxon>Bacillariophyceae</taxon>
        <taxon>Bacillariophycidae</taxon>
        <taxon>Naviculales</taxon>
        <taxon>Naviculaceae</taxon>
        <taxon>Seminavis</taxon>
    </lineage>
</organism>
<dbReference type="InterPro" id="IPR003593">
    <property type="entry name" value="AAA+_ATPase"/>
</dbReference>
<dbReference type="SUPFAM" id="SSF52540">
    <property type="entry name" value="P-loop containing nucleoside triphosphate hydrolases"/>
    <property type="match status" value="1"/>
</dbReference>
<dbReference type="Proteomes" id="UP001153069">
    <property type="component" value="Unassembled WGS sequence"/>
</dbReference>
<comment type="caution">
    <text evidence="2">The sequence shown here is derived from an EMBL/GenBank/DDBJ whole genome shotgun (WGS) entry which is preliminary data.</text>
</comment>
<dbReference type="EMBL" id="CAICTM010000014">
    <property type="protein sequence ID" value="CAB9497104.1"/>
    <property type="molecule type" value="Genomic_DNA"/>
</dbReference>
<name>A0A9N8DCB6_9STRA</name>
<dbReference type="SMART" id="SM00382">
    <property type="entry name" value="AAA"/>
    <property type="match status" value="1"/>
</dbReference>
<keyword evidence="3" id="KW-1185">Reference proteome</keyword>